<evidence type="ECO:0000313" key="1">
    <source>
        <dbReference type="EMBL" id="EPS69297.1"/>
    </source>
</evidence>
<comment type="caution">
    <text evidence="1">The sequence shown here is derived from an EMBL/GenBank/DDBJ whole genome shotgun (WGS) entry which is preliminary data.</text>
</comment>
<accession>S8E9W9</accession>
<dbReference type="Proteomes" id="UP000015453">
    <property type="component" value="Unassembled WGS sequence"/>
</dbReference>
<protein>
    <submittedName>
        <fullName evidence="1">Uncharacterized protein</fullName>
    </submittedName>
</protein>
<organism evidence="1 2">
    <name type="scientific">Genlisea aurea</name>
    <dbReference type="NCBI Taxonomy" id="192259"/>
    <lineage>
        <taxon>Eukaryota</taxon>
        <taxon>Viridiplantae</taxon>
        <taxon>Streptophyta</taxon>
        <taxon>Embryophyta</taxon>
        <taxon>Tracheophyta</taxon>
        <taxon>Spermatophyta</taxon>
        <taxon>Magnoliopsida</taxon>
        <taxon>eudicotyledons</taxon>
        <taxon>Gunneridae</taxon>
        <taxon>Pentapetalae</taxon>
        <taxon>asterids</taxon>
        <taxon>lamiids</taxon>
        <taxon>Lamiales</taxon>
        <taxon>Lentibulariaceae</taxon>
        <taxon>Genlisea</taxon>
    </lineage>
</organism>
<name>S8E9W9_9LAMI</name>
<sequence>MESLPQMVDAELLLHGRNVGVVPELGLSRPMENGTKSTSDVIGIGVVLRMQPEIRPSNETIFAGERRWSEIDKIAPRFRRGEAQSIGEQG</sequence>
<proteinExistence type="predicted"/>
<keyword evidence="2" id="KW-1185">Reference proteome</keyword>
<evidence type="ECO:0000313" key="2">
    <source>
        <dbReference type="Proteomes" id="UP000015453"/>
    </source>
</evidence>
<dbReference type="EMBL" id="AUSU01002187">
    <property type="protein sequence ID" value="EPS69297.1"/>
    <property type="molecule type" value="Genomic_DNA"/>
</dbReference>
<reference evidence="1 2" key="1">
    <citation type="journal article" date="2013" name="BMC Genomics">
        <title>The miniature genome of a carnivorous plant Genlisea aurea contains a low number of genes and short non-coding sequences.</title>
        <authorList>
            <person name="Leushkin E.V."/>
            <person name="Sutormin R.A."/>
            <person name="Nabieva E.R."/>
            <person name="Penin A.A."/>
            <person name="Kondrashov A.S."/>
            <person name="Logacheva M.D."/>
        </authorList>
    </citation>
    <scope>NUCLEOTIDE SEQUENCE [LARGE SCALE GENOMIC DNA]</scope>
</reference>
<dbReference type="AlphaFoldDB" id="S8E9W9"/>
<gene>
    <name evidence="1" type="ORF">M569_05470</name>
</gene>